<dbReference type="RefSeq" id="WP_114439541.1">
    <property type="nucleotide sequence ID" value="NZ_QOZG01000002.1"/>
</dbReference>
<dbReference type="InterPro" id="IPR015679">
    <property type="entry name" value="PLipase_D_fam"/>
</dbReference>
<dbReference type="CDD" id="cd09140">
    <property type="entry name" value="PLDc_vPLD1_2_like_bac_1"/>
    <property type="match status" value="1"/>
</dbReference>
<keyword evidence="8" id="KW-0443">Lipid metabolism</keyword>
<dbReference type="GO" id="GO:0009395">
    <property type="term" value="P:phospholipid catabolic process"/>
    <property type="evidence" value="ECO:0007669"/>
    <property type="project" value="TreeGrafter"/>
</dbReference>
<dbReference type="PANTHER" id="PTHR18896:SF76">
    <property type="entry name" value="PHOSPHOLIPASE"/>
    <property type="match status" value="1"/>
</dbReference>
<dbReference type="EMBL" id="QOZG01000002">
    <property type="protein sequence ID" value="RCS25097.1"/>
    <property type="molecule type" value="Genomic_DNA"/>
</dbReference>
<dbReference type="Gene3D" id="3.30.870.10">
    <property type="entry name" value="Endonuclease Chain A"/>
    <property type="match status" value="2"/>
</dbReference>
<evidence type="ECO:0000313" key="12">
    <source>
        <dbReference type="Proteomes" id="UP000253420"/>
    </source>
</evidence>
<evidence type="ECO:0000313" key="11">
    <source>
        <dbReference type="EMBL" id="RCS25097.1"/>
    </source>
</evidence>
<dbReference type="PROSITE" id="PS50035">
    <property type="entry name" value="PLD"/>
    <property type="match status" value="2"/>
</dbReference>
<dbReference type="AlphaFoldDB" id="A0A368K6U4"/>
<proteinExistence type="predicted"/>
<dbReference type="SMART" id="SM00155">
    <property type="entry name" value="PLDc"/>
    <property type="match status" value="2"/>
</dbReference>
<dbReference type="GO" id="GO:0004630">
    <property type="term" value="F:phospholipase D activity"/>
    <property type="evidence" value="ECO:0007669"/>
    <property type="project" value="UniProtKB-EC"/>
</dbReference>
<evidence type="ECO:0000256" key="5">
    <source>
        <dbReference type="ARBA" id="ARBA00022525"/>
    </source>
</evidence>
<organism evidence="11 12">
    <name type="scientific">Phyllobacterium salinisoli</name>
    <dbReference type="NCBI Taxonomy" id="1899321"/>
    <lineage>
        <taxon>Bacteria</taxon>
        <taxon>Pseudomonadati</taxon>
        <taxon>Pseudomonadota</taxon>
        <taxon>Alphaproteobacteria</taxon>
        <taxon>Hyphomicrobiales</taxon>
        <taxon>Phyllobacteriaceae</taxon>
        <taxon>Phyllobacterium</taxon>
    </lineage>
</organism>
<evidence type="ECO:0000256" key="8">
    <source>
        <dbReference type="ARBA" id="ARBA00023098"/>
    </source>
</evidence>
<evidence type="ECO:0000256" key="4">
    <source>
        <dbReference type="ARBA" id="ARBA00018392"/>
    </source>
</evidence>
<keyword evidence="6" id="KW-0677">Repeat</keyword>
<keyword evidence="12" id="KW-1185">Reference proteome</keyword>
<dbReference type="Proteomes" id="UP000253420">
    <property type="component" value="Unassembled WGS sequence"/>
</dbReference>
<evidence type="ECO:0000256" key="3">
    <source>
        <dbReference type="ARBA" id="ARBA00004613"/>
    </source>
</evidence>
<keyword evidence="5" id="KW-0964">Secreted</keyword>
<reference evidence="11 12" key="1">
    <citation type="submission" date="2018-07" db="EMBL/GenBank/DDBJ databases">
        <title>The draft genome of Phyllobacterium salinisoli.</title>
        <authorList>
            <person name="Liu L."/>
            <person name="Li L."/>
            <person name="Zhang X."/>
            <person name="Liang L."/>
        </authorList>
    </citation>
    <scope>NUCLEOTIDE SEQUENCE [LARGE SCALE GENOMIC DNA]</scope>
    <source>
        <strain evidence="11 12">LLAN61</strain>
    </source>
</reference>
<dbReference type="GO" id="GO:0005576">
    <property type="term" value="C:extracellular region"/>
    <property type="evidence" value="ECO:0007669"/>
    <property type="project" value="UniProtKB-SubCell"/>
</dbReference>
<dbReference type="PANTHER" id="PTHR18896">
    <property type="entry name" value="PHOSPHOLIPASE D"/>
    <property type="match status" value="1"/>
</dbReference>
<comment type="catalytic activity">
    <reaction evidence="1">
        <text>a 1,2-diacyl-sn-glycero-3-phosphocholine + H2O = a 1,2-diacyl-sn-glycero-3-phosphate + choline + H(+)</text>
        <dbReference type="Rhea" id="RHEA:14445"/>
        <dbReference type="ChEBI" id="CHEBI:15354"/>
        <dbReference type="ChEBI" id="CHEBI:15377"/>
        <dbReference type="ChEBI" id="CHEBI:15378"/>
        <dbReference type="ChEBI" id="CHEBI:57643"/>
        <dbReference type="ChEBI" id="CHEBI:58608"/>
        <dbReference type="EC" id="3.1.4.4"/>
    </reaction>
</comment>
<sequence length="523" mass="58293">MNDLRNTPRSVYSDAREADTEIFDKARKQAPAPAGTMNMARPPASEPIIREGRNAWAVRSAEKVAFLVDSEIYFRHVEQALSHATRSIWIVGWDFDPDIRLRPHMDPQGETLGGLLRRLVDANEKLEIRILVWSMGPIYSGKSLKLYIEHEWADHPRIHLRFDSRHALRGSHHQKMVCIDDMIAFVGGIDLTLGRWDTSDHPARSRHRVTHRGDEYGPVHDVQAMVSGAAARAIGDLTRGRWKRATGETIGSAEGAAPIWPDGLAYEISACDVAIARTEPPLAGQRGRRETIQLTADAIAAARKSIYIETQYLASFVVGKTVAKRLEEPDGPEVVILTTYSSRGYLEQVVMGHNRNRLIRRLKRADRFGRLRVVYAVVPQADGGECEVLIHSKVLIVDDHFIRIGSSNLNNRSEGLDTECDIAIEAKTDAHRQIIISFRNRLAAEHLDVTPQAFEAAFARTGSLVATIDDLNSRPRGVRPFPISASNGKTTPLIGTGLLDPKKPFWPLQRISGYIGSLFSKIL</sequence>
<keyword evidence="7" id="KW-0378">Hydrolase</keyword>
<feature type="domain" description="PLD phosphodiesterase" evidence="10">
    <location>
        <begin position="386"/>
        <end position="413"/>
    </location>
</feature>
<evidence type="ECO:0000259" key="10">
    <source>
        <dbReference type="PROSITE" id="PS50035"/>
    </source>
</evidence>
<comment type="subcellular location">
    <subcellularLocation>
        <location evidence="3">Secreted</location>
    </subcellularLocation>
</comment>
<dbReference type="OrthoDB" id="9762009at2"/>
<evidence type="ECO:0000256" key="1">
    <source>
        <dbReference type="ARBA" id="ARBA00000798"/>
    </source>
</evidence>
<dbReference type="GO" id="GO:0005886">
    <property type="term" value="C:plasma membrane"/>
    <property type="evidence" value="ECO:0007669"/>
    <property type="project" value="TreeGrafter"/>
</dbReference>
<feature type="domain" description="PLD phosphodiesterase" evidence="10">
    <location>
        <begin position="168"/>
        <end position="195"/>
    </location>
</feature>
<dbReference type="Pfam" id="PF00614">
    <property type="entry name" value="PLDc"/>
    <property type="match status" value="1"/>
</dbReference>
<dbReference type="InterPro" id="IPR025202">
    <property type="entry name" value="PLD-like_dom"/>
</dbReference>
<dbReference type="CDD" id="cd09143">
    <property type="entry name" value="PLDc_vPLD1_2_like_bac_2"/>
    <property type="match status" value="1"/>
</dbReference>
<protein>
    <recommendedName>
        <fullName evidence="4">Phospholipase D</fullName>
    </recommendedName>
    <alternativeName>
        <fullName evidence="9">Choline phosphatase</fullName>
    </alternativeName>
</protein>
<comment type="function">
    <text evidence="2">Could be a virulence factor.</text>
</comment>
<evidence type="ECO:0000256" key="6">
    <source>
        <dbReference type="ARBA" id="ARBA00022737"/>
    </source>
</evidence>
<name>A0A368K6U4_9HYPH</name>
<gene>
    <name evidence="11" type="ORF">DUT91_06635</name>
</gene>
<accession>A0A368K6U4</accession>
<evidence type="ECO:0000256" key="9">
    <source>
        <dbReference type="ARBA" id="ARBA00029594"/>
    </source>
</evidence>
<dbReference type="InterPro" id="IPR001736">
    <property type="entry name" value="PLipase_D/transphosphatidylase"/>
</dbReference>
<dbReference type="Pfam" id="PF13091">
    <property type="entry name" value="PLDc_2"/>
    <property type="match status" value="1"/>
</dbReference>
<dbReference type="SUPFAM" id="SSF56024">
    <property type="entry name" value="Phospholipase D/nuclease"/>
    <property type="match status" value="2"/>
</dbReference>
<comment type="caution">
    <text evidence="11">The sequence shown here is derived from an EMBL/GenBank/DDBJ whole genome shotgun (WGS) entry which is preliminary data.</text>
</comment>
<evidence type="ECO:0000256" key="2">
    <source>
        <dbReference type="ARBA" id="ARBA00003145"/>
    </source>
</evidence>
<evidence type="ECO:0000256" key="7">
    <source>
        <dbReference type="ARBA" id="ARBA00022801"/>
    </source>
</evidence>